<reference evidence="4" key="1">
    <citation type="submission" date="2024-05" db="EMBL/GenBank/DDBJ databases">
        <title>30 novel species of actinomycetes from the DSMZ collection.</title>
        <authorList>
            <person name="Nouioui I."/>
        </authorList>
    </citation>
    <scope>NUCLEOTIDE SEQUENCE</scope>
    <source>
        <strain evidence="4">DSM 40473</strain>
    </source>
</reference>
<organism evidence="4 5">
    <name type="scientific">Streptomyces hesseae</name>
    <dbReference type="NCBI Taxonomy" id="3075519"/>
    <lineage>
        <taxon>Bacteria</taxon>
        <taxon>Bacillati</taxon>
        <taxon>Actinomycetota</taxon>
        <taxon>Actinomycetes</taxon>
        <taxon>Kitasatosporales</taxon>
        <taxon>Streptomycetaceae</taxon>
        <taxon>Streptomyces</taxon>
    </lineage>
</organism>
<comment type="caution">
    <text evidence="4">The sequence shown here is derived from an EMBL/GenBank/DDBJ whole genome shotgun (WGS) entry which is preliminary data.</text>
</comment>
<dbReference type="Proteomes" id="UP001180531">
    <property type="component" value="Unassembled WGS sequence"/>
</dbReference>
<feature type="region of interest" description="Disordered" evidence="2">
    <location>
        <begin position="129"/>
        <end position="178"/>
    </location>
</feature>
<dbReference type="Pfam" id="PF07282">
    <property type="entry name" value="Cas12f1-like_TNB"/>
    <property type="match status" value="1"/>
</dbReference>
<keyword evidence="5" id="KW-1185">Reference proteome</keyword>
<evidence type="ECO:0000256" key="2">
    <source>
        <dbReference type="SAM" id="MobiDB-lite"/>
    </source>
</evidence>
<feature type="region of interest" description="Disordered" evidence="2">
    <location>
        <begin position="1"/>
        <end position="22"/>
    </location>
</feature>
<protein>
    <submittedName>
        <fullName evidence="4">Zinc ribbon domain-containing protein</fullName>
    </submittedName>
</protein>
<feature type="domain" description="Cas12f1-like TNB" evidence="3">
    <location>
        <begin position="30"/>
        <end position="67"/>
    </location>
</feature>
<dbReference type="RefSeq" id="WP_311609768.1">
    <property type="nucleotide sequence ID" value="NZ_JAVRFI010000005.1"/>
</dbReference>
<evidence type="ECO:0000313" key="4">
    <source>
        <dbReference type="EMBL" id="MDT0449451.1"/>
    </source>
</evidence>
<gene>
    <name evidence="4" type="ORF">RM609_10230</name>
</gene>
<name>A0ABU2SKF2_9ACTN</name>
<evidence type="ECO:0000313" key="5">
    <source>
        <dbReference type="Proteomes" id="UP001180531"/>
    </source>
</evidence>
<keyword evidence="1" id="KW-0238">DNA-binding</keyword>
<evidence type="ECO:0000259" key="3">
    <source>
        <dbReference type="Pfam" id="PF07282"/>
    </source>
</evidence>
<accession>A0ABU2SKF2</accession>
<evidence type="ECO:0000256" key="1">
    <source>
        <dbReference type="ARBA" id="ARBA00023125"/>
    </source>
</evidence>
<dbReference type="EMBL" id="JAVRFI010000005">
    <property type="protein sequence ID" value="MDT0449451.1"/>
    <property type="molecule type" value="Genomic_DNA"/>
</dbReference>
<dbReference type="InterPro" id="IPR010095">
    <property type="entry name" value="Cas12f1-like_TNB"/>
</dbReference>
<sequence length="178" mass="19019">MSARDTVENPGKNVRQKAGLDRAILDATPGELKRQLEYKTEKYGSRLMELDTWYPSSKTCSRCGWVHPTYGWSQVLELGRVQAQGALHARTGGPWVSRSATEIPFPADMPSPLAMTLPVIPRPDIAGQQSSRLRCGSSGVPTKAGPQPGGSRSTTIAVSSCGVAAGPTDSVRRGPSTR</sequence>
<proteinExistence type="predicted"/>